<evidence type="ECO:0000259" key="1">
    <source>
        <dbReference type="Pfam" id="PF22296"/>
    </source>
</evidence>
<evidence type="ECO:0000313" key="2">
    <source>
        <dbReference type="EMBL" id="OGY45816.1"/>
    </source>
</evidence>
<dbReference type="CDD" id="cd16376">
    <property type="entry name" value="Avd_like"/>
    <property type="match status" value="1"/>
</dbReference>
<sequence>MINKEKEAYQYWQALHRNFPKVERFSLGQKIDFVFLDILELTYATSYLPLEQKIIELEKIIPRLDILKFFIQIAWENKLIHTSKYAELSQRLNEIGRMLGGWKK</sequence>
<dbReference type="InterPro" id="IPR055360">
    <property type="entry name" value="bAvd"/>
</dbReference>
<feature type="non-terminal residue" evidence="2">
    <location>
        <position position="104"/>
    </location>
</feature>
<accession>A0A1G1Y1V2</accession>
<evidence type="ECO:0000313" key="3">
    <source>
        <dbReference type="Proteomes" id="UP000176241"/>
    </source>
</evidence>
<dbReference type="AlphaFoldDB" id="A0A1G1Y1V2"/>
<comment type="caution">
    <text evidence="2">The sequence shown here is derived from an EMBL/GenBank/DDBJ whole genome shotgun (WGS) entry which is preliminary data.</text>
</comment>
<protein>
    <recommendedName>
        <fullName evidence="1">bAvd-like domain-containing protein</fullName>
    </recommendedName>
</protein>
<organism evidence="2 3">
    <name type="scientific">Candidatus Buchananbacteria bacterium RIFCSPHIGHO2_01_FULL_39_8</name>
    <dbReference type="NCBI Taxonomy" id="1797533"/>
    <lineage>
        <taxon>Bacteria</taxon>
        <taxon>Candidatus Buchananiibacteriota</taxon>
    </lineage>
</organism>
<dbReference type="Proteomes" id="UP000176241">
    <property type="component" value="Unassembled WGS sequence"/>
</dbReference>
<name>A0A1G1Y1V2_9BACT</name>
<feature type="domain" description="bAvd-like" evidence="1">
    <location>
        <begin position="8"/>
        <end position="104"/>
    </location>
</feature>
<dbReference type="InterPro" id="IPR036583">
    <property type="entry name" value="23S_rRNA_IVS_sf"/>
</dbReference>
<dbReference type="Pfam" id="PF22296">
    <property type="entry name" value="bAvd"/>
    <property type="match status" value="1"/>
</dbReference>
<reference evidence="2 3" key="1">
    <citation type="journal article" date="2016" name="Nat. Commun.">
        <title>Thousands of microbial genomes shed light on interconnected biogeochemical processes in an aquifer system.</title>
        <authorList>
            <person name="Anantharaman K."/>
            <person name="Brown C.T."/>
            <person name="Hug L.A."/>
            <person name="Sharon I."/>
            <person name="Castelle C.J."/>
            <person name="Probst A.J."/>
            <person name="Thomas B.C."/>
            <person name="Singh A."/>
            <person name="Wilkins M.J."/>
            <person name="Karaoz U."/>
            <person name="Brodie E.L."/>
            <person name="Williams K.H."/>
            <person name="Hubbard S.S."/>
            <person name="Banfield J.F."/>
        </authorList>
    </citation>
    <scope>NUCLEOTIDE SEQUENCE [LARGE SCALE GENOMIC DNA]</scope>
</reference>
<gene>
    <name evidence="2" type="ORF">A2731_03995</name>
</gene>
<dbReference type="STRING" id="1797533.A2731_03995"/>
<dbReference type="Gene3D" id="1.20.1440.60">
    <property type="entry name" value="23S rRNA-intervening sequence"/>
    <property type="match status" value="1"/>
</dbReference>
<dbReference type="EMBL" id="MHIC01000009">
    <property type="protein sequence ID" value="OGY45816.1"/>
    <property type="molecule type" value="Genomic_DNA"/>
</dbReference>
<proteinExistence type="predicted"/>